<comment type="caution">
    <text evidence="1">The sequence shown here is derived from an EMBL/GenBank/DDBJ whole genome shotgun (WGS) entry which is preliminary data.</text>
</comment>
<name>A0ABS1HKR3_9BACT</name>
<dbReference type="Gene3D" id="2.20.110.10">
    <property type="entry name" value="Histone H3 K4-specific methyltransferase SET7/9 N-terminal domain"/>
    <property type="match status" value="2"/>
</dbReference>
<evidence type="ECO:0008006" key="3">
    <source>
        <dbReference type="Google" id="ProtNLM"/>
    </source>
</evidence>
<accession>A0ABS1HKR3</accession>
<reference evidence="1 2" key="1">
    <citation type="submission" date="2021-01" db="EMBL/GenBank/DDBJ databases">
        <title>Carboxyliciviraga sp.nov., isolated from coastal sediments.</title>
        <authorList>
            <person name="Lu D."/>
            <person name="Zhang T."/>
        </authorList>
    </citation>
    <scope>NUCLEOTIDE SEQUENCE [LARGE SCALE GENOMIC DNA]</scope>
    <source>
        <strain evidence="1 2">N1Y132</strain>
    </source>
</reference>
<dbReference type="SUPFAM" id="SSF82185">
    <property type="entry name" value="Histone H3 K4-specific methyltransferase SET7/9 N-terminal domain"/>
    <property type="match status" value="1"/>
</dbReference>
<gene>
    <name evidence="1" type="ORF">JIV24_11985</name>
</gene>
<sequence>MKYILFILFTFILKSLIAQHSDTLYYDKKNRLTDKAHCEFYRKIERNGEHVSLMEYRKDGTLSMTGNLVASNNEVFNVLDYAEIEGKEVGLFTDWDKDGNIISYRLYNAYQYPELLKQICTDYQHFPDSISQQLTYHKYYRKNETVQSEGFLDGACNYYGLWKWYNRKGKIYTEAKYQSGVLHGKETYYWNDGDYIVSTNYYQGVKHGKKEELIEGKLLKSTMFKNGKKHGDEISYYYEQGDVRKFTQYYEGVRHGHEIYFKYTNEVIITIYQHGKIAEVKTYDDAEIVMAKYGIYNSI</sequence>
<protein>
    <recommendedName>
        <fullName evidence="3">Toxin-antitoxin system YwqK family antitoxin</fullName>
    </recommendedName>
</protein>
<keyword evidence="2" id="KW-1185">Reference proteome</keyword>
<dbReference type="EMBL" id="JAENRR010000026">
    <property type="protein sequence ID" value="MBK3518055.1"/>
    <property type="molecule type" value="Genomic_DNA"/>
</dbReference>
<dbReference type="RefSeq" id="WP_200465283.1">
    <property type="nucleotide sequence ID" value="NZ_JAENRR010000026.1"/>
</dbReference>
<organism evidence="1 2">
    <name type="scientific">Carboxylicivirga marina</name>
    <dbReference type="NCBI Taxonomy" id="2800988"/>
    <lineage>
        <taxon>Bacteria</taxon>
        <taxon>Pseudomonadati</taxon>
        <taxon>Bacteroidota</taxon>
        <taxon>Bacteroidia</taxon>
        <taxon>Marinilabiliales</taxon>
        <taxon>Marinilabiliaceae</taxon>
        <taxon>Carboxylicivirga</taxon>
    </lineage>
</organism>
<evidence type="ECO:0000313" key="2">
    <source>
        <dbReference type="Proteomes" id="UP000605676"/>
    </source>
</evidence>
<evidence type="ECO:0000313" key="1">
    <source>
        <dbReference type="EMBL" id="MBK3518055.1"/>
    </source>
</evidence>
<dbReference type="Proteomes" id="UP000605676">
    <property type="component" value="Unassembled WGS sequence"/>
</dbReference>
<proteinExistence type="predicted"/>